<dbReference type="PROSITE" id="PS51257">
    <property type="entry name" value="PROKAR_LIPOPROTEIN"/>
    <property type="match status" value="1"/>
</dbReference>
<feature type="transmembrane region" description="Helical" evidence="2">
    <location>
        <begin position="40"/>
        <end position="57"/>
    </location>
</feature>
<dbReference type="EMBL" id="CAMAPF010000128">
    <property type="protein sequence ID" value="CAH9104848.1"/>
    <property type="molecule type" value="Genomic_DNA"/>
</dbReference>
<evidence type="ECO:0000256" key="2">
    <source>
        <dbReference type="SAM" id="Phobius"/>
    </source>
</evidence>
<reference evidence="3" key="1">
    <citation type="submission" date="2022-07" db="EMBL/GenBank/DDBJ databases">
        <authorList>
            <person name="Macas J."/>
            <person name="Novak P."/>
            <person name="Neumann P."/>
        </authorList>
    </citation>
    <scope>NUCLEOTIDE SEQUENCE</scope>
</reference>
<keyword evidence="2" id="KW-1133">Transmembrane helix</keyword>
<organism evidence="3 4">
    <name type="scientific">Cuscuta epithymum</name>
    <dbReference type="NCBI Taxonomy" id="186058"/>
    <lineage>
        <taxon>Eukaryota</taxon>
        <taxon>Viridiplantae</taxon>
        <taxon>Streptophyta</taxon>
        <taxon>Embryophyta</taxon>
        <taxon>Tracheophyta</taxon>
        <taxon>Spermatophyta</taxon>
        <taxon>Magnoliopsida</taxon>
        <taxon>eudicotyledons</taxon>
        <taxon>Gunneridae</taxon>
        <taxon>Pentapetalae</taxon>
        <taxon>asterids</taxon>
        <taxon>lamiids</taxon>
        <taxon>Solanales</taxon>
        <taxon>Convolvulaceae</taxon>
        <taxon>Cuscuteae</taxon>
        <taxon>Cuscuta</taxon>
        <taxon>Cuscuta subgen. Cuscuta</taxon>
    </lineage>
</organism>
<accession>A0AAV0DSY5</accession>
<feature type="compositionally biased region" description="Low complexity" evidence="1">
    <location>
        <begin position="57"/>
        <end position="76"/>
    </location>
</feature>
<proteinExistence type="predicted"/>
<evidence type="ECO:0000313" key="3">
    <source>
        <dbReference type="EMBL" id="CAH9104848.1"/>
    </source>
</evidence>
<keyword evidence="2" id="KW-0812">Transmembrane</keyword>
<keyword evidence="4" id="KW-1185">Reference proteome</keyword>
<sequence>MHVWRMTRFFSPFLLLFLFLFPSFFTPSFLLSCTHGTPANFFSFFLILFFPFFSDLTSPSSPSSAFTPVPTSSSSTGVGGRIEGAADLDIAGLEISQNTVANPEASTEHLH</sequence>
<protein>
    <submittedName>
        <fullName evidence="3">Uncharacterized protein</fullName>
    </submittedName>
</protein>
<feature type="region of interest" description="Disordered" evidence="1">
    <location>
        <begin position="57"/>
        <end position="78"/>
    </location>
</feature>
<keyword evidence="2" id="KW-0472">Membrane</keyword>
<dbReference type="Proteomes" id="UP001152523">
    <property type="component" value="Unassembled WGS sequence"/>
</dbReference>
<dbReference type="AlphaFoldDB" id="A0AAV0DSY5"/>
<name>A0AAV0DSY5_9ASTE</name>
<gene>
    <name evidence="3" type="ORF">CEPIT_LOCUS16932</name>
</gene>
<comment type="caution">
    <text evidence="3">The sequence shown here is derived from an EMBL/GenBank/DDBJ whole genome shotgun (WGS) entry which is preliminary data.</text>
</comment>
<evidence type="ECO:0000313" key="4">
    <source>
        <dbReference type="Proteomes" id="UP001152523"/>
    </source>
</evidence>
<evidence type="ECO:0000256" key="1">
    <source>
        <dbReference type="SAM" id="MobiDB-lite"/>
    </source>
</evidence>